<accession>A0A023WNJ8</accession>
<comment type="function">
    <text evidence="6">Together with LptD, is involved in the assembly of lipopolysaccharide (LPS) at the surface of the outer membrane. Required for the proper assembly of LptD. Binds LPS and may serve as the LPS recognition site at the outer membrane.</text>
</comment>
<evidence type="ECO:0000256" key="2">
    <source>
        <dbReference type="ARBA" id="ARBA00023136"/>
    </source>
</evidence>
<reference evidence="8 9" key="1">
    <citation type="submission" date="2014-03" db="EMBL/GenBank/DDBJ databases">
        <title>Complete genome sequence of Pseudomonas stutzeri 19SMN4.</title>
        <authorList>
            <person name="Brunet-Galmes I."/>
            <person name="Nogales B."/>
            <person name="Busquets A."/>
            <person name="Pena A."/>
            <person name="Gomila M."/>
            <person name="Garcia-Valdes E."/>
            <person name="Lalucat J."/>
            <person name="Bennasar A."/>
            <person name="Bosch R."/>
        </authorList>
    </citation>
    <scope>NUCLEOTIDE SEQUENCE [LARGE SCALE GENOMIC DNA]</scope>
    <source>
        <strain evidence="8 9">19SMN4</strain>
    </source>
</reference>
<sequence>MNKRNLMVLGLTLLLSACGFQLRGTGDVEFGLKEVNLQARNSYGETVQQLEDLLKSNGVRVTPAAKYSLNLANEQTRQRTASYTSSARSAEYELTSTLDYEFRGPQDLLLLEDSIEVQKVYVHDSNNLIGSSQEGDQLRQEMRRELLQQLALRIQRITPSQLDRLQQEAEAKARAEAEAMEAARRAQDAQPQQSPIQLPIQ</sequence>
<evidence type="ECO:0000256" key="3">
    <source>
        <dbReference type="ARBA" id="ARBA00023139"/>
    </source>
</evidence>
<comment type="subunit">
    <text evidence="6">Component of the lipopolysaccharide transport and assembly complex. Interacts with LptD.</text>
</comment>
<dbReference type="EMBL" id="CP007509">
    <property type="protein sequence ID" value="AHY41364.1"/>
    <property type="molecule type" value="Genomic_DNA"/>
</dbReference>
<evidence type="ECO:0000256" key="5">
    <source>
        <dbReference type="ARBA" id="ARBA00023288"/>
    </source>
</evidence>
<dbReference type="GO" id="GO:0009279">
    <property type="term" value="C:cell outer membrane"/>
    <property type="evidence" value="ECO:0007669"/>
    <property type="project" value="UniProtKB-SubCell"/>
</dbReference>
<dbReference type="KEGG" id="pstu:UIB01_02375"/>
<evidence type="ECO:0000256" key="6">
    <source>
        <dbReference type="HAMAP-Rule" id="MF_01186"/>
    </source>
</evidence>
<proteinExistence type="inferred from homology"/>
<dbReference type="PANTHER" id="PTHR38098:SF1">
    <property type="entry name" value="LPS-ASSEMBLY LIPOPROTEIN LPTE"/>
    <property type="match status" value="1"/>
</dbReference>
<dbReference type="GO" id="GO:0001530">
    <property type="term" value="F:lipopolysaccharide binding"/>
    <property type="evidence" value="ECO:0007669"/>
    <property type="project" value="TreeGrafter"/>
</dbReference>
<feature type="compositionally biased region" description="Basic and acidic residues" evidence="7">
    <location>
        <begin position="165"/>
        <end position="187"/>
    </location>
</feature>
<evidence type="ECO:0000313" key="8">
    <source>
        <dbReference type="EMBL" id="AHY41364.1"/>
    </source>
</evidence>
<comment type="subcellular location">
    <subcellularLocation>
        <location evidence="6">Cell outer membrane</location>
        <topology evidence="6">Lipid-anchor</topology>
    </subcellularLocation>
</comment>
<evidence type="ECO:0000256" key="4">
    <source>
        <dbReference type="ARBA" id="ARBA00023237"/>
    </source>
</evidence>
<dbReference type="HAMAP" id="MF_01186">
    <property type="entry name" value="LPS_assembly_LptE"/>
    <property type="match status" value="1"/>
</dbReference>
<dbReference type="GO" id="GO:0015920">
    <property type="term" value="P:lipopolysaccharide transport"/>
    <property type="evidence" value="ECO:0007669"/>
    <property type="project" value="TreeGrafter"/>
</dbReference>
<protein>
    <recommendedName>
        <fullName evidence="6">LPS-assembly lipoprotein LptE</fullName>
    </recommendedName>
</protein>
<dbReference type="InterPro" id="IPR007485">
    <property type="entry name" value="LPS_assembly_LptE"/>
</dbReference>
<dbReference type="GO" id="GO:0043165">
    <property type="term" value="P:Gram-negative-bacterium-type cell outer membrane assembly"/>
    <property type="evidence" value="ECO:0007669"/>
    <property type="project" value="UniProtKB-UniRule"/>
</dbReference>
<keyword evidence="1 6" id="KW-0732">Signal</keyword>
<organism evidence="8 9">
    <name type="scientific">Stutzerimonas stutzeri</name>
    <name type="common">Pseudomonas stutzeri</name>
    <dbReference type="NCBI Taxonomy" id="316"/>
    <lineage>
        <taxon>Bacteria</taxon>
        <taxon>Pseudomonadati</taxon>
        <taxon>Pseudomonadota</taxon>
        <taxon>Gammaproteobacteria</taxon>
        <taxon>Pseudomonadales</taxon>
        <taxon>Pseudomonadaceae</taxon>
        <taxon>Stutzerimonas</taxon>
    </lineage>
</organism>
<keyword evidence="5 6" id="KW-0449">Lipoprotein</keyword>
<feature type="region of interest" description="Disordered" evidence="7">
    <location>
        <begin position="163"/>
        <end position="201"/>
    </location>
</feature>
<dbReference type="GO" id="GO:1990351">
    <property type="term" value="C:transporter complex"/>
    <property type="evidence" value="ECO:0007669"/>
    <property type="project" value="TreeGrafter"/>
</dbReference>
<dbReference type="PATRIC" id="fig|316.97.peg.483"/>
<keyword evidence="3 6" id="KW-0564">Palmitate</keyword>
<dbReference type="AlphaFoldDB" id="A0A023WNJ8"/>
<feature type="compositionally biased region" description="Low complexity" evidence="7">
    <location>
        <begin position="188"/>
        <end position="201"/>
    </location>
</feature>
<evidence type="ECO:0000313" key="9">
    <source>
        <dbReference type="Proteomes" id="UP000025238"/>
    </source>
</evidence>
<dbReference type="Gene3D" id="3.30.160.150">
    <property type="entry name" value="Lipoprotein like domain"/>
    <property type="match status" value="1"/>
</dbReference>
<gene>
    <name evidence="6" type="primary">lptE</name>
    <name evidence="8" type="ORF">UIB01_02375</name>
</gene>
<dbReference type="Pfam" id="PF04390">
    <property type="entry name" value="LptE"/>
    <property type="match status" value="1"/>
</dbReference>
<dbReference type="OrthoDB" id="5612114at2"/>
<keyword evidence="4 6" id="KW-0998">Cell outer membrane</keyword>
<keyword evidence="2 6" id="KW-0472">Membrane</keyword>
<name>A0A023WNJ8_STUST</name>
<evidence type="ECO:0000256" key="1">
    <source>
        <dbReference type="ARBA" id="ARBA00022729"/>
    </source>
</evidence>
<dbReference type="Proteomes" id="UP000025238">
    <property type="component" value="Chromosome"/>
</dbReference>
<comment type="similarity">
    <text evidence="6">Belongs to the LptE lipoprotein family.</text>
</comment>
<dbReference type="PANTHER" id="PTHR38098">
    <property type="entry name" value="LPS-ASSEMBLY LIPOPROTEIN LPTE"/>
    <property type="match status" value="1"/>
</dbReference>
<dbReference type="PROSITE" id="PS51257">
    <property type="entry name" value="PROKAR_LIPOPROTEIN"/>
    <property type="match status" value="1"/>
</dbReference>
<evidence type="ECO:0000256" key="7">
    <source>
        <dbReference type="SAM" id="MobiDB-lite"/>
    </source>
</evidence>